<evidence type="ECO:0000256" key="6">
    <source>
        <dbReference type="ARBA" id="ARBA00023136"/>
    </source>
</evidence>
<feature type="transmembrane region" description="Helical" evidence="7">
    <location>
        <begin position="188"/>
        <end position="211"/>
    </location>
</feature>
<name>A0A3G7UE85_9PSED</name>
<dbReference type="InterPro" id="IPR002010">
    <property type="entry name" value="T3SS_IM_R"/>
</dbReference>
<evidence type="ECO:0000256" key="2">
    <source>
        <dbReference type="ARBA" id="ARBA00009772"/>
    </source>
</evidence>
<sequence>MLGLDDLVGTYFEGLLAMALSMARVYPCAYMVPVFGFTLIRGFPRHALVLSLAIIPAGALHGQLDLTSLGLVSWATLIFKEVVLGVLLGLVLGLPFWLFESVGALLDNQRGALTGGQLNPALGADATPIGHMLKEMTIVVLMTTLGFEVLLQVLWSSYTAWPALTLMPLPADGYSGLLKLLDGTFNYLVLYSAPFVALLLLVELALALLSLYSPQLQVFVIAMPAKCLIGIAFFALYLPYLVEHMTNRLHSFSDLIPSVRALLDQPG</sequence>
<dbReference type="Pfam" id="PF01311">
    <property type="entry name" value="Bac_export_1"/>
    <property type="match status" value="1"/>
</dbReference>
<organism evidence="8 9">
    <name type="scientific">Pseudomonas synxantha</name>
    <dbReference type="NCBI Taxonomy" id="47883"/>
    <lineage>
        <taxon>Bacteria</taxon>
        <taxon>Pseudomonadati</taxon>
        <taxon>Pseudomonadota</taxon>
        <taxon>Gammaproteobacteria</taxon>
        <taxon>Pseudomonadales</taxon>
        <taxon>Pseudomonadaceae</taxon>
        <taxon>Pseudomonas</taxon>
    </lineage>
</organism>
<evidence type="ECO:0000256" key="5">
    <source>
        <dbReference type="ARBA" id="ARBA00022989"/>
    </source>
</evidence>
<keyword evidence="6 7" id="KW-0472">Membrane</keyword>
<feature type="transmembrane region" description="Helical" evidence="7">
    <location>
        <begin position="84"/>
        <end position="106"/>
    </location>
</feature>
<keyword evidence="3 7" id="KW-1003">Cell membrane</keyword>
<gene>
    <name evidence="8" type="ORF">C4K03_4740</name>
</gene>
<evidence type="ECO:0000256" key="1">
    <source>
        <dbReference type="ARBA" id="ARBA00004651"/>
    </source>
</evidence>
<keyword evidence="4 7" id="KW-0812">Transmembrane</keyword>
<accession>A0A3G7UE85</accession>
<reference evidence="8 9" key="1">
    <citation type="submission" date="2018-03" db="EMBL/GenBank/DDBJ databases">
        <title>Diversity of phytobeneficial traits revealed by whole-genome analysis of worldwide-isolated phenazine-producing Pseudomonas spp.</title>
        <authorList>
            <person name="Biessy A."/>
            <person name="Novinscak A."/>
            <person name="Blom J."/>
            <person name="Leger G."/>
            <person name="Thomashow L.S."/>
            <person name="Cazorla F.M."/>
            <person name="Josic D."/>
            <person name="Filion M."/>
        </authorList>
    </citation>
    <scope>NUCLEOTIDE SEQUENCE [LARGE SCALE GENOMIC DNA]</scope>
    <source>
        <strain evidence="8 9">30B</strain>
    </source>
</reference>
<evidence type="ECO:0000256" key="4">
    <source>
        <dbReference type="ARBA" id="ARBA00022692"/>
    </source>
</evidence>
<keyword evidence="5 7" id="KW-1133">Transmembrane helix</keyword>
<comment type="similarity">
    <text evidence="2 7">Belongs to the FliR/MopE/SpaR family.</text>
</comment>
<feature type="transmembrane region" description="Helical" evidence="7">
    <location>
        <begin position="15"/>
        <end position="40"/>
    </location>
</feature>
<feature type="transmembrane region" description="Helical" evidence="7">
    <location>
        <begin position="218"/>
        <end position="240"/>
    </location>
</feature>
<dbReference type="PANTHER" id="PTHR30065">
    <property type="entry name" value="FLAGELLAR BIOSYNTHETIC PROTEIN FLIR"/>
    <property type="match status" value="1"/>
</dbReference>
<dbReference type="Proteomes" id="UP000268696">
    <property type="component" value="Chromosome"/>
</dbReference>
<dbReference type="EMBL" id="CP027754">
    <property type="protein sequence ID" value="AZE56878.1"/>
    <property type="molecule type" value="Genomic_DNA"/>
</dbReference>
<feature type="transmembrane region" description="Helical" evidence="7">
    <location>
        <begin position="138"/>
        <end position="158"/>
    </location>
</feature>
<evidence type="ECO:0000313" key="9">
    <source>
        <dbReference type="Proteomes" id="UP000268696"/>
    </source>
</evidence>
<protein>
    <submittedName>
        <fullName evidence="8">Type III secretion inner membrane protein (YscT,HrcT,SpaR,EscT,EpaR1)</fullName>
    </submittedName>
</protein>
<dbReference type="InterPro" id="IPR006304">
    <property type="entry name" value="T3SS_SpaR/YscT"/>
</dbReference>
<evidence type="ECO:0000256" key="7">
    <source>
        <dbReference type="RuleBase" id="RU362072"/>
    </source>
</evidence>
<dbReference type="PANTHER" id="PTHR30065:SF1">
    <property type="entry name" value="SURFACE PRESENTATION OF ANTIGENS PROTEIN SPAR"/>
    <property type="match status" value="1"/>
</dbReference>
<dbReference type="GO" id="GO:0005886">
    <property type="term" value="C:plasma membrane"/>
    <property type="evidence" value="ECO:0007669"/>
    <property type="project" value="UniProtKB-SubCell"/>
</dbReference>
<dbReference type="GO" id="GO:0006605">
    <property type="term" value="P:protein targeting"/>
    <property type="evidence" value="ECO:0007669"/>
    <property type="project" value="UniProtKB-UniRule"/>
</dbReference>
<evidence type="ECO:0000256" key="3">
    <source>
        <dbReference type="ARBA" id="ARBA00022475"/>
    </source>
</evidence>
<dbReference type="AlphaFoldDB" id="A0A3G7UE85"/>
<proteinExistence type="inferred from homology"/>
<evidence type="ECO:0000313" key="8">
    <source>
        <dbReference type="EMBL" id="AZE56878.1"/>
    </source>
</evidence>
<comment type="subcellular location">
    <subcellularLocation>
        <location evidence="1 7">Cell membrane</location>
        <topology evidence="1 7">Multi-pass membrane protein</topology>
    </subcellularLocation>
</comment>
<dbReference type="NCBIfam" id="TIGR01401">
    <property type="entry name" value="fliR_like_III"/>
    <property type="match status" value="1"/>
</dbReference>
<dbReference type="PRINTS" id="PR00953">
    <property type="entry name" value="TYPE3IMRPROT"/>
</dbReference>